<dbReference type="SUPFAM" id="SSF53098">
    <property type="entry name" value="Ribonuclease H-like"/>
    <property type="match status" value="1"/>
</dbReference>
<dbReference type="InterPro" id="IPR041588">
    <property type="entry name" value="Integrase_H2C2"/>
</dbReference>
<dbReference type="PROSITE" id="PS50994">
    <property type="entry name" value="INTEGRASE"/>
    <property type="match status" value="1"/>
</dbReference>
<organism evidence="3">
    <name type="scientific">Schizaphis graminum</name>
    <name type="common">Green bug aphid</name>
    <dbReference type="NCBI Taxonomy" id="13262"/>
    <lineage>
        <taxon>Eukaryota</taxon>
        <taxon>Metazoa</taxon>
        <taxon>Ecdysozoa</taxon>
        <taxon>Arthropoda</taxon>
        <taxon>Hexapoda</taxon>
        <taxon>Insecta</taxon>
        <taxon>Pterygota</taxon>
        <taxon>Neoptera</taxon>
        <taxon>Paraneoptera</taxon>
        <taxon>Hemiptera</taxon>
        <taxon>Sternorrhyncha</taxon>
        <taxon>Aphidomorpha</taxon>
        <taxon>Aphidoidea</taxon>
        <taxon>Aphididae</taxon>
        <taxon>Aphidini</taxon>
        <taxon>Schizaphis</taxon>
    </lineage>
</organism>
<evidence type="ECO:0000313" key="3">
    <source>
        <dbReference type="EMBL" id="MBY29079.1"/>
    </source>
</evidence>
<dbReference type="Pfam" id="PF17921">
    <property type="entry name" value="Integrase_H2C2"/>
    <property type="match status" value="1"/>
</dbReference>
<dbReference type="GO" id="GO:0071897">
    <property type="term" value="P:DNA biosynthetic process"/>
    <property type="evidence" value="ECO:0007669"/>
    <property type="project" value="UniProtKB-ARBA"/>
</dbReference>
<dbReference type="InterPro" id="IPR005312">
    <property type="entry name" value="DUF1759"/>
</dbReference>
<proteinExistence type="predicted"/>
<dbReference type="InterPro" id="IPR021109">
    <property type="entry name" value="Peptidase_aspartic_dom_sf"/>
</dbReference>
<sequence>MAPDPPMSDSDRFERSLKRSIMRRDIAIQDMSDLYKLAVKAKVDTSHKSIFFAQKADIEQFMADITVEQDAIMDALLDAGRDSEYLNTHAPLIREVKKQYYFIHATAQEMTVEPPPVQNVRTNIHLPKITLPTFNGDLLQWPTFRDKFVALVDSDATLAPIEKFHYLAGCVTDRAANVVNSLKMTDTNYSIVWKKLIDQFDNPRLSASTLVDGLLSFRRMEFETVAGLSVFLHVFDESLQSLKMFDIEDVSSFIMFVLANKNLPRCTRELFEKENSTVFPNITDLVKFVRGRIKILENIDGSSGKHRPRERPNDKINSKPTGKLMMMSAQGDPNVKCPICKAPHDIQVCSKFLAMQPPKRFKMITSFRRCFRCLSATHVSSACTADNICATCKGLHHSLLHLQRAKVKSTAENIIKSGNPDSLPVDINTGASSSAATAGAVSHVGKMGPSTVVLGTALAHTCDRFGHTVDVRILVDSGSQISAITESCAHRLGLTIKKWTVPVSGLAGVTLPKVKGLTSCIITPRFENSTKLEVNTWVLPTITVNLPTSPLPASIKSTYAHLALADPRFDIPSTIDLLLGADLYHHVFDGKQYSEEGNPTAYSSIFGWILIGPVYPAAVSYHHTFVVSLATSLEDMVRKFWEVDEPTTAPSETTEDGFCEKLFFEHTMIDRSGRYVVPLPFREANPQDMLKGTRSIAQKRFLNLERKLISNPTLYEAYRDFMSEYIKLGHMQVANTPGDYVIPHHAVTKDENGKLKIRVVFDASSRSSCGHSLNDVLLTGPKLQNDITAILLRFRFPRFVFLADICKMYRQILIRPEHRSFQHILWRSSPVEELIEYELNTVTYGTGPAPYLAIKVLHQVAESCRAKHPKVYEALFHNTYVDDVCAGDDALEGVLKLQRDLIDVLAKHGFELKKWTSNCDEVLARIDPSSRSETTISFDNSEDTYVRVLGSHWDPVHDVIGYHVSPELGIYTKRGVLSVIARLYDPIGMLAPVTFWAKDFLQKLWKLGLHWDSELPRDLLNEWRVYLEDLPAVFQSTVPRHIDITSATEIHLCGFCDASNKGYAAVVYIRVYTRDTTKIYLLGAKSKVAPVKTMTTPRLELCGALLLAKWMDRLKTALEPQVKIGKMYSWTDSMIVLSWLVSPQINYKIFVTNRIAKIKQLLPDCQWNHVSSEDNPADCVSRGICASQLAQHTLYWNGPNLLTDPNTTSGQFTLIPPEELPDLKSQGTMVTLVSTTGDFEEIISRYSSLSFAQRVFVWVWRFITNTKKRKPDNGLIHRSDLQKARDSLVYMTQRQHFGSWVKKLHDISSLNIPNSFQKLKPYLDYCGIIRVGGRLRNSNLNDSTKFPMLVPKGSHLARLILQHYHRCYLHAGPRALGSIVSRTFWITSARNEIRKVIHRCTTCIKWAAVHPQPMMSDLPTSRITPSRPFCHVGIDYGGPFTVRESRRRKAKEHKAYMALFVCFATKAVHIEAVTELSTEAFLAAFDRFIARRGIPTDVYTDCGTNFVGAERHLKTLLGRENEKMVVVNETTCNWHFNPPAAPHFGGLWEAGIKSAKFHLKRAIGTQILTFEELATLLTRIESILNSRPLTPLSSDPSENDCLTPGHFLIGQPLVALPDLDLTLTRQNCLTRWQLLRQCNQHFWHRWSREYLSTLQVRSKWSSNGKDLHVGDVVIIKSPHAPPTVWPTGRVTEIHPGQDDIVRVVTIKTAKGIFKRPVVQLVKLPTDA</sequence>
<dbReference type="Pfam" id="PF03564">
    <property type="entry name" value="DUF1759"/>
    <property type="match status" value="1"/>
</dbReference>
<dbReference type="GO" id="GO:0003676">
    <property type="term" value="F:nucleic acid binding"/>
    <property type="evidence" value="ECO:0007669"/>
    <property type="project" value="InterPro"/>
</dbReference>
<protein>
    <recommendedName>
        <fullName evidence="2">Integrase catalytic domain-containing protein</fullName>
    </recommendedName>
</protein>
<dbReference type="PANTHER" id="PTHR47331:SF1">
    <property type="entry name" value="GAG-LIKE PROTEIN"/>
    <property type="match status" value="1"/>
</dbReference>
<dbReference type="InterPro" id="IPR040676">
    <property type="entry name" value="DUF5641"/>
</dbReference>
<dbReference type="PANTHER" id="PTHR47331">
    <property type="entry name" value="PHD-TYPE DOMAIN-CONTAINING PROTEIN"/>
    <property type="match status" value="1"/>
</dbReference>
<name>A0A2S2PI15_SCHGA</name>
<gene>
    <name evidence="3" type="ORF">g.7563</name>
</gene>
<dbReference type="InterPro" id="IPR008042">
    <property type="entry name" value="Retrotrans_Pao"/>
</dbReference>
<dbReference type="GO" id="GO:0042575">
    <property type="term" value="C:DNA polymerase complex"/>
    <property type="evidence" value="ECO:0007669"/>
    <property type="project" value="UniProtKB-ARBA"/>
</dbReference>
<dbReference type="InterPro" id="IPR001584">
    <property type="entry name" value="Integrase_cat-core"/>
</dbReference>
<dbReference type="SUPFAM" id="SSF56672">
    <property type="entry name" value="DNA/RNA polymerases"/>
    <property type="match status" value="1"/>
</dbReference>
<dbReference type="Pfam" id="PF13650">
    <property type="entry name" value="Asp_protease_2"/>
    <property type="match status" value="1"/>
</dbReference>
<dbReference type="Gene3D" id="3.30.420.10">
    <property type="entry name" value="Ribonuclease H-like superfamily/Ribonuclease H"/>
    <property type="match status" value="1"/>
</dbReference>
<dbReference type="Pfam" id="PF05380">
    <property type="entry name" value="Peptidase_A17"/>
    <property type="match status" value="1"/>
</dbReference>
<dbReference type="SUPFAM" id="SSF50630">
    <property type="entry name" value="Acid proteases"/>
    <property type="match status" value="1"/>
</dbReference>
<dbReference type="Gene3D" id="2.40.70.10">
    <property type="entry name" value="Acid Proteases"/>
    <property type="match status" value="1"/>
</dbReference>
<evidence type="ECO:0000259" key="2">
    <source>
        <dbReference type="PROSITE" id="PS50994"/>
    </source>
</evidence>
<feature type="region of interest" description="Disordered" evidence="1">
    <location>
        <begin position="300"/>
        <end position="322"/>
    </location>
</feature>
<dbReference type="EMBL" id="GGMR01016460">
    <property type="protein sequence ID" value="MBY29079.1"/>
    <property type="molecule type" value="Transcribed_RNA"/>
</dbReference>
<accession>A0A2S2PI15</accession>
<dbReference type="InterPro" id="IPR043502">
    <property type="entry name" value="DNA/RNA_pol_sf"/>
</dbReference>
<dbReference type="GO" id="GO:0015074">
    <property type="term" value="P:DNA integration"/>
    <property type="evidence" value="ECO:0007669"/>
    <property type="project" value="InterPro"/>
</dbReference>
<evidence type="ECO:0000256" key="1">
    <source>
        <dbReference type="SAM" id="MobiDB-lite"/>
    </source>
</evidence>
<feature type="domain" description="Integrase catalytic" evidence="2">
    <location>
        <begin position="1424"/>
        <end position="1612"/>
    </location>
</feature>
<dbReference type="InterPro" id="IPR012337">
    <property type="entry name" value="RNaseH-like_sf"/>
</dbReference>
<reference evidence="3" key="1">
    <citation type="submission" date="2018-04" db="EMBL/GenBank/DDBJ databases">
        <title>Transcriptome of Schizaphis graminum biotype I.</title>
        <authorList>
            <person name="Scully E.D."/>
            <person name="Geib S.M."/>
            <person name="Palmer N.A."/>
            <person name="Koch K."/>
            <person name="Bradshaw J."/>
            <person name="Heng-Moss T."/>
            <person name="Sarath G."/>
        </authorList>
    </citation>
    <scope>NUCLEOTIDE SEQUENCE</scope>
</reference>
<dbReference type="Pfam" id="PF18701">
    <property type="entry name" value="DUF5641"/>
    <property type="match status" value="1"/>
</dbReference>
<dbReference type="InterPro" id="IPR036397">
    <property type="entry name" value="RNaseH_sf"/>
</dbReference>